<dbReference type="SUPFAM" id="SSF51161">
    <property type="entry name" value="Trimeric LpxA-like enzymes"/>
    <property type="match status" value="1"/>
</dbReference>
<evidence type="ECO:0000313" key="5">
    <source>
        <dbReference type="Proteomes" id="UP001305702"/>
    </source>
</evidence>
<evidence type="ECO:0000313" key="4">
    <source>
        <dbReference type="EMBL" id="WNQ12706.1"/>
    </source>
</evidence>
<dbReference type="InterPro" id="IPR011004">
    <property type="entry name" value="Trimer_LpxA-like_sf"/>
</dbReference>
<sequence length="221" mass="22840">MKIAVIGDGGHSKVIQDMIRASRHYRLCAVLDDRYDRLVLDQGRYTGPLASMEQLSELAGPFQVVIAIGNNAVRKTIVAKLGLPPESYVSLVHQTAVVSPSATLGRGTVVMANTIINADARIGSHAIINSGAIVEHDCRVQDYCHIAPRATLTGAVNVKEGSLIGAGATVIPGMSVGEWTLVGAGATVVCDLPGASTAVGTPARIVGVPAPTLAVQPFAVS</sequence>
<evidence type="ECO:0000259" key="3">
    <source>
        <dbReference type="Pfam" id="PF17836"/>
    </source>
</evidence>
<dbReference type="CDD" id="cd03360">
    <property type="entry name" value="LbH_AT_putative"/>
    <property type="match status" value="1"/>
</dbReference>
<protein>
    <submittedName>
        <fullName evidence="4">Acetyltransferase</fullName>
    </submittedName>
</protein>
<dbReference type="Pfam" id="PF17836">
    <property type="entry name" value="PglD_N"/>
    <property type="match status" value="1"/>
</dbReference>
<dbReference type="Gene3D" id="3.40.50.20">
    <property type="match status" value="1"/>
</dbReference>
<reference evidence="4 5" key="1">
    <citation type="submission" date="2022-02" db="EMBL/GenBank/DDBJ databases">
        <title>Paenibacillus sp. MBLB1776 Whole Genome Shotgun Sequencing.</title>
        <authorList>
            <person name="Hwang C.Y."/>
            <person name="Cho E.-S."/>
            <person name="Seo M.-J."/>
        </authorList>
    </citation>
    <scope>NUCLEOTIDE SEQUENCE [LARGE SCALE GENOMIC DNA]</scope>
    <source>
        <strain evidence="4 5">MBLB1776</strain>
    </source>
</reference>
<dbReference type="RefSeq" id="WP_315606484.1">
    <property type="nucleotide sequence ID" value="NZ_CP130318.1"/>
</dbReference>
<dbReference type="Proteomes" id="UP001305702">
    <property type="component" value="Chromosome"/>
</dbReference>
<dbReference type="Gene3D" id="2.160.10.10">
    <property type="entry name" value="Hexapeptide repeat proteins"/>
    <property type="match status" value="1"/>
</dbReference>
<dbReference type="PANTHER" id="PTHR43300">
    <property type="entry name" value="ACETYLTRANSFERASE"/>
    <property type="match status" value="1"/>
</dbReference>
<dbReference type="Pfam" id="PF00132">
    <property type="entry name" value="Hexapep"/>
    <property type="match status" value="1"/>
</dbReference>
<name>A0AA96LIP4_9BACL</name>
<dbReference type="KEGG" id="paun:MJA45_06650"/>
<gene>
    <name evidence="4" type="ORF">MJA45_06650</name>
</gene>
<evidence type="ECO:0000256" key="2">
    <source>
        <dbReference type="PIRSR" id="PIRSR620019-2"/>
    </source>
</evidence>
<dbReference type="PANTHER" id="PTHR43300:SF7">
    <property type="entry name" value="UDP-N-ACETYLBACILLOSAMINE N-ACETYLTRANSFERASE"/>
    <property type="match status" value="1"/>
</dbReference>
<feature type="binding site" evidence="2">
    <location>
        <position position="145"/>
    </location>
    <ligand>
        <name>acetyl-CoA</name>
        <dbReference type="ChEBI" id="CHEBI:57288"/>
    </ligand>
</feature>
<dbReference type="NCBIfam" id="TIGR03570">
    <property type="entry name" value="NeuD_NnaD"/>
    <property type="match status" value="1"/>
</dbReference>
<feature type="binding site" evidence="2">
    <location>
        <position position="69"/>
    </location>
    <ligand>
        <name>substrate</name>
    </ligand>
</feature>
<feature type="site" description="Increases basicity of active site His" evidence="1">
    <location>
        <position position="137"/>
    </location>
</feature>
<dbReference type="InterPro" id="IPR041561">
    <property type="entry name" value="PglD_N"/>
</dbReference>
<proteinExistence type="predicted"/>
<feature type="domain" description="PglD N-terminal" evidence="3">
    <location>
        <begin position="2"/>
        <end position="81"/>
    </location>
</feature>
<evidence type="ECO:0000256" key="1">
    <source>
        <dbReference type="PIRSR" id="PIRSR620019-1"/>
    </source>
</evidence>
<dbReference type="AlphaFoldDB" id="A0AA96LIP4"/>
<keyword evidence="5" id="KW-1185">Reference proteome</keyword>
<organism evidence="4 5">
    <name type="scientific">Paenibacillus aurantius</name>
    <dbReference type="NCBI Taxonomy" id="2918900"/>
    <lineage>
        <taxon>Bacteria</taxon>
        <taxon>Bacillati</taxon>
        <taxon>Bacillota</taxon>
        <taxon>Bacilli</taxon>
        <taxon>Bacillales</taxon>
        <taxon>Paenibacillaceae</taxon>
        <taxon>Paenibacillus</taxon>
    </lineage>
</organism>
<accession>A0AA96LIP4</accession>
<dbReference type="InterPro" id="IPR001451">
    <property type="entry name" value="Hexapep"/>
</dbReference>
<dbReference type="EMBL" id="CP130318">
    <property type="protein sequence ID" value="WNQ12706.1"/>
    <property type="molecule type" value="Genomic_DNA"/>
</dbReference>
<dbReference type="InterPro" id="IPR050179">
    <property type="entry name" value="Trans_hexapeptide_repeat"/>
</dbReference>
<feature type="active site" description="Proton acceptor" evidence="1">
    <location>
        <position position="136"/>
    </location>
</feature>
<dbReference type="InterPro" id="IPR020019">
    <property type="entry name" value="AcTrfase_PglD-like"/>
</dbReference>